<dbReference type="Pfam" id="PF13516">
    <property type="entry name" value="LRR_6"/>
    <property type="match status" value="2"/>
</dbReference>
<dbReference type="PANTHER" id="PTHR47679">
    <property type="entry name" value="PROTEIN TORNADO 1"/>
    <property type="match status" value="1"/>
</dbReference>
<dbReference type="RefSeq" id="XP_004987877.1">
    <property type="nucleotide sequence ID" value="XM_004987820.1"/>
</dbReference>
<proteinExistence type="predicted"/>
<evidence type="ECO:0000256" key="4">
    <source>
        <dbReference type="ARBA" id="ARBA00022723"/>
    </source>
</evidence>
<dbReference type="SMART" id="SM00368">
    <property type="entry name" value="LRR_RI"/>
    <property type="match status" value="5"/>
</dbReference>
<reference evidence="9" key="1">
    <citation type="submission" date="2009-08" db="EMBL/GenBank/DDBJ databases">
        <title>Annotation of Salpingoeca rosetta.</title>
        <authorList>
            <consortium name="The Broad Institute Genome Sequencing Platform"/>
            <person name="Russ C."/>
            <person name="Cuomo C."/>
            <person name="Burger G."/>
            <person name="Gray M.W."/>
            <person name="Holland P.W.H."/>
            <person name="King N."/>
            <person name="Lang F.B.F."/>
            <person name="Roger A.J."/>
            <person name="Ruiz-Trillo I."/>
            <person name="Young S.K."/>
            <person name="Zeng Q."/>
            <person name="Gargeya S."/>
            <person name="Alvarado L."/>
            <person name="Berlin A."/>
            <person name="Chapman S.B."/>
            <person name="Chen Z."/>
            <person name="Freedman E."/>
            <person name="Gellesch M."/>
            <person name="Goldberg J."/>
            <person name="Griggs A."/>
            <person name="Gujja S."/>
            <person name="Heilman E."/>
            <person name="Heiman D."/>
            <person name="Howarth C."/>
            <person name="Mehta T."/>
            <person name="Neiman D."/>
            <person name="Pearson M."/>
            <person name="Roberts A."/>
            <person name="Saif S."/>
            <person name="Shea T."/>
            <person name="Shenoy N."/>
            <person name="Sisk P."/>
            <person name="Stolte C."/>
            <person name="Sykes S."/>
            <person name="White J."/>
            <person name="Yandava C."/>
            <person name="Haas B."/>
            <person name="Nusbaum C."/>
            <person name="Birren B."/>
        </authorList>
    </citation>
    <scope>NUCLEOTIDE SEQUENCE [LARGE SCALE GENOMIC DNA]</scope>
    <source>
        <strain evidence="9">ATCC 50818</strain>
    </source>
</reference>
<accession>F2US97</accession>
<dbReference type="GO" id="GO:0008033">
    <property type="term" value="P:tRNA processing"/>
    <property type="evidence" value="ECO:0007669"/>
    <property type="project" value="UniProtKB-KW"/>
</dbReference>
<evidence type="ECO:0000313" key="9">
    <source>
        <dbReference type="EMBL" id="EGD81007.1"/>
    </source>
</evidence>
<dbReference type="Proteomes" id="UP000007799">
    <property type="component" value="Unassembled WGS sequence"/>
</dbReference>
<keyword evidence="4" id="KW-0479">Metal-binding</keyword>
<feature type="region of interest" description="Disordered" evidence="7">
    <location>
        <begin position="287"/>
        <end position="342"/>
    </location>
</feature>
<dbReference type="InParanoid" id="F2US97"/>
<dbReference type="InterPro" id="IPR032675">
    <property type="entry name" value="LRR_dom_sf"/>
</dbReference>
<dbReference type="Gene3D" id="3.80.10.10">
    <property type="entry name" value="Ribonuclease Inhibitor"/>
    <property type="match status" value="2"/>
</dbReference>
<feature type="domain" description="Gcp-like" evidence="8">
    <location>
        <begin position="1130"/>
        <end position="1321"/>
    </location>
</feature>
<evidence type="ECO:0000259" key="8">
    <source>
        <dbReference type="Pfam" id="PF00814"/>
    </source>
</evidence>
<feature type="region of interest" description="Disordered" evidence="7">
    <location>
        <begin position="669"/>
        <end position="701"/>
    </location>
</feature>
<dbReference type="InterPro" id="IPR043129">
    <property type="entry name" value="ATPase_NBD"/>
</dbReference>
<dbReference type="OrthoDB" id="10259622at2759"/>
<dbReference type="Gene3D" id="3.40.50.300">
    <property type="entry name" value="P-loop containing nucleotide triphosphate hydrolases"/>
    <property type="match status" value="1"/>
</dbReference>
<dbReference type="InterPro" id="IPR001611">
    <property type="entry name" value="Leu-rich_rpt"/>
</dbReference>
<dbReference type="eggNOG" id="KOG4308">
    <property type="taxonomic scope" value="Eukaryota"/>
</dbReference>
<dbReference type="eggNOG" id="KOG2707">
    <property type="taxonomic scope" value="Eukaryota"/>
</dbReference>
<keyword evidence="10" id="KW-1185">Reference proteome</keyword>
<keyword evidence="3" id="KW-0819">tRNA processing</keyword>
<dbReference type="InterPro" id="IPR035897">
    <property type="entry name" value="Toll_tir_struct_dom_sf"/>
</dbReference>
<organism evidence="10">
    <name type="scientific">Salpingoeca rosetta (strain ATCC 50818 / BSB-021)</name>
    <dbReference type="NCBI Taxonomy" id="946362"/>
    <lineage>
        <taxon>Eukaryota</taxon>
        <taxon>Choanoflagellata</taxon>
        <taxon>Craspedida</taxon>
        <taxon>Salpingoecidae</taxon>
        <taxon>Salpingoeca</taxon>
    </lineage>
</organism>
<evidence type="ECO:0000256" key="6">
    <source>
        <dbReference type="ARBA" id="ARBA00048117"/>
    </source>
</evidence>
<keyword evidence="2" id="KW-0808">Transferase</keyword>
<dbReference type="GO" id="GO:0046872">
    <property type="term" value="F:metal ion binding"/>
    <property type="evidence" value="ECO:0007669"/>
    <property type="project" value="UniProtKB-KW"/>
</dbReference>
<feature type="compositionally biased region" description="Basic and acidic residues" evidence="7">
    <location>
        <begin position="249"/>
        <end position="266"/>
    </location>
</feature>
<name>F2US97_SALR5</name>
<keyword evidence="5" id="KW-0012">Acyltransferase</keyword>
<dbReference type="PANTHER" id="PTHR47679:SF2">
    <property type="entry name" value="C-TERMINAL OF ROC (COR) DOMAIN-CONTAINING PROTEIN"/>
    <property type="match status" value="1"/>
</dbReference>
<dbReference type="InterPro" id="IPR017861">
    <property type="entry name" value="KAE1/TsaD"/>
</dbReference>
<dbReference type="EC" id="2.3.1.234" evidence="1"/>
<feature type="region of interest" description="Disordered" evidence="7">
    <location>
        <begin position="219"/>
        <end position="266"/>
    </location>
</feature>
<dbReference type="Gene3D" id="3.30.420.40">
    <property type="match status" value="2"/>
</dbReference>
<dbReference type="STRING" id="946362.F2US97"/>
<protein>
    <recommendedName>
        <fullName evidence="1">N(6)-L-threonylcarbamoyladenine synthase</fullName>
        <ecNumber evidence="1">2.3.1.234</ecNumber>
    </recommendedName>
</protein>
<dbReference type="InterPro" id="IPR027417">
    <property type="entry name" value="P-loop_NTPase"/>
</dbReference>
<evidence type="ECO:0000256" key="5">
    <source>
        <dbReference type="ARBA" id="ARBA00023315"/>
    </source>
</evidence>
<evidence type="ECO:0000256" key="7">
    <source>
        <dbReference type="SAM" id="MobiDB-lite"/>
    </source>
</evidence>
<feature type="compositionally biased region" description="Basic residues" evidence="7">
    <location>
        <begin position="226"/>
        <end position="238"/>
    </location>
</feature>
<comment type="catalytic activity">
    <reaction evidence="6">
        <text>L-threonylcarbamoyladenylate + adenosine(37) in tRNA = N(6)-L-threonylcarbamoyladenosine(37) in tRNA + AMP + H(+)</text>
        <dbReference type="Rhea" id="RHEA:37059"/>
        <dbReference type="Rhea" id="RHEA-COMP:10162"/>
        <dbReference type="Rhea" id="RHEA-COMP:10163"/>
        <dbReference type="ChEBI" id="CHEBI:15378"/>
        <dbReference type="ChEBI" id="CHEBI:73682"/>
        <dbReference type="ChEBI" id="CHEBI:74411"/>
        <dbReference type="ChEBI" id="CHEBI:74418"/>
        <dbReference type="ChEBI" id="CHEBI:456215"/>
        <dbReference type="EC" id="2.3.1.234"/>
    </reaction>
</comment>
<dbReference type="GeneID" id="16068403"/>
<evidence type="ECO:0000256" key="2">
    <source>
        <dbReference type="ARBA" id="ARBA00022679"/>
    </source>
</evidence>
<gene>
    <name evidence="9" type="ORF">PTSG_13127</name>
</gene>
<dbReference type="PRINTS" id="PR00789">
    <property type="entry name" value="OSIALOPTASE"/>
</dbReference>
<dbReference type="EMBL" id="GL832994">
    <property type="protein sequence ID" value="EGD81007.1"/>
    <property type="molecule type" value="Genomic_DNA"/>
</dbReference>
<dbReference type="SUPFAM" id="SSF52540">
    <property type="entry name" value="P-loop containing nucleoside triphosphate hydrolases"/>
    <property type="match status" value="1"/>
</dbReference>
<sequence>MSSPKPVRKKASQRSRRKKVFISLRFGEAGHAGKLLKRELEQVHGLDVFLCDVKPGGNMEEEIITALAACDLAVIMGTKTYGKKTPSTFSTYEELRFITARQKPFFFIKMCDDFEEEFAQFHLPDSISYFPWIPASSDPESMSLPHDLAPAIADKLNHISTSNGDGKGGKGHSSVITRQLPTTLDADLTQWLQRYNMLSSMGLVLEKHNITGLHKLEQATEAMRNPRTRALAKRRQQQQKRGQQGSEPKPTEGVRQLHEGMLMRERKLKPAEIARFRRACKARTWRKNEMGNEDNTKVDGTEEVRDNEDERQADEKVKVEASDEGEQGMIQQQQQWSDTPPPVREGVADEALFREYLEKVEDELLKAKILIIWNNTCGDQVNLVGNHVGPEGGKAIAEALKVNTTLTELYLAWSGLGPEGGKAIAEALKVNTTLMELYLGNDDVGTESAVAFAEALNVNTTLVLLGLWETNVGSEGRKAIAEALKVNTTLTTLYLAYAESAVAFAEALTVNTTLQVLGLVLAWVCMTGGLVHPGLTILYPTLNSATSSHARSCSKADVPMLIRLLWFEFSFTEWVPDKLMARIKSALERNRKLASRTQELKALLEHGSVPLSTAKVFVCGHYGIGKTTLINTLQSSPHVINTMVRRRRKTYDEPDRPDQRTPGVEMHNFALKRGGSSGSVSLTPSPAGAAGGTEDSSGHETTLPSCKLRVYDFAGQTEYHVVHELLFADHNAVFVVCVDLSKDMANVEEAVLYWLRFIKTRLHQAVHRSPHPPHVFIVGTKADKPLEHNTLVETTAEAIPHASGVSLPPMQFPSGDALLQSRQLQEWFGDTMRIHPHVIPLNCHELGGACMHHLRDLLHAAWLEVVQQDIQVPKVVELIGEGLALCRKEDEGPWALHRLFSFLLEHVGELARIPGLNEDIFCKALSYLHVRGDVLWFQSIPSLADQIFVSPSWLLSKVVGPALAPDHFPVHLRATEGRVVFSEMQRVFGRVLDPDLVVDVLSSMLLCYEEDAAMHGSDGDGDERVFMLLSRLEWRPERLWGEDGSVEVFAGRRLQIAQHHGMIFPPGVFPRVQSRIVQCLDYTTSLWQTGFFGLLASAECLGRIVSDTCIDLWVRCPAAQKEHAWLALDMIEFPYLVLLASGGHCMLLLAEGVQRFRRLGNLLDDSPGDAFEKVARAMDLTGGGPQVEQLAAQGDEHRFELCHPLRHARSCDFSFSGLRTMAERAVAQHRRDDNSLPLQDARDIAASFQRAALHHIMVQSHRALLYCRSIDKMPTSMVVSGGVACNAYLRDKVAWLCEWHGVQPAFPSPALCTDNGRMIAWTGLEYLRAGVEPEQDISQWRFKTRWPLGVDESASVQAADIPVKRLYAQLASSPQQDTTTASS</sequence>
<dbReference type="Gene3D" id="3.40.50.10140">
    <property type="entry name" value="Toll/interleukin-1 receptor homology (TIR) domain"/>
    <property type="match status" value="1"/>
</dbReference>
<evidence type="ECO:0000256" key="3">
    <source>
        <dbReference type="ARBA" id="ARBA00022694"/>
    </source>
</evidence>
<dbReference type="GO" id="GO:0061711">
    <property type="term" value="F:tRNA N(6)-L-threonylcarbamoyladenine synthase activity"/>
    <property type="evidence" value="ECO:0007669"/>
    <property type="project" value="UniProtKB-EC"/>
</dbReference>
<dbReference type="InterPro" id="IPR000905">
    <property type="entry name" value="Gcp-like_dom"/>
</dbReference>
<dbReference type="SUPFAM" id="SSF53067">
    <property type="entry name" value="Actin-like ATPase domain"/>
    <property type="match status" value="1"/>
</dbReference>
<feature type="compositionally biased region" description="Basic and acidic residues" evidence="7">
    <location>
        <begin position="287"/>
        <end position="321"/>
    </location>
</feature>
<dbReference type="Pfam" id="PF00814">
    <property type="entry name" value="TsaD"/>
    <property type="match status" value="1"/>
</dbReference>
<evidence type="ECO:0000313" key="10">
    <source>
        <dbReference type="Proteomes" id="UP000007799"/>
    </source>
</evidence>
<evidence type="ECO:0000256" key="1">
    <source>
        <dbReference type="ARBA" id="ARBA00012156"/>
    </source>
</evidence>
<dbReference type="SUPFAM" id="SSF52047">
    <property type="entry name" value="RNI-like"/>
    <property type="match status" value="1"/>
</dbReference>